<dbReference type="InterPro" id="IPR054728">
    <property type="entry name" value="RsmB-like_ferredoxin"/>
</dbReference>
<dbReference type="EC" id="2.1.1.176" evidence="3"/>
<evidence type="ECO:0000256" key="6">
    <source>
        <dbReference type="ARBA" id="ARBA00022603"/>
    </source>
</evidence>
<keyword evidence="9 13" id="KW-0694">RNA-binding</keyword>
<feature type="domain" description="SAM-dependent MTase RsmB/NOP-type" evidence="14">
    <location>
        <begin position="171"/>
        <end position="430"/>
    </location>
</feature>
<dbReference type="GO" id="GO:0032259">
    <property type="term" value="P:methylation"/>
    <property type="evidence" value="ECO:0007669"/>
    <property type="project" value="UniProtKB-KW"/>
</dbReference>
<comment type="subcellular location">
    <subcellularLocation>
        <location evidence="2">Cytoplasm</location>
    </subcellularLocation>
</comment>
<feature type="active site" description="Nucleophile" evidence="13">
    <location>
        <position position="382"/>
    </location>
</feature>
<organism evidence="15 16">
    <name type="scientific">Acetoanaerobium pronyense</name>
    <dbReference type="NCBI Taxonomy" id="1482736"/>
    <lineage>
        <taxon>Bacteria</taxon>
        <taxon>Bacillati</taxon>
        <taxon>Bacillota</taxon>
        <taxon>Clostridia</taxon>
        <taxon>Peptostreptococcales</taxon>
        <taxon>Filifactoraceae</taxon>
        <taxon>Acetoanaerobium</taxon>
    </lineage>
</organism>
<keyword evidence="5" id="KW-0698">rRNA processing</keyword>
<dbReference type="Proteomes" id="UP001314903">
    <property type="component" value="Unassembled WGS sequence"/>
</dbReference>
<dbReference type="PRINTS" id="PR02008">
    <property type="entry name" value="RCMTFAMILY"/>
</dbReference>
<dbReference type="RefSeq" id="WP_209658872.1">
    <property type="nucleotide sequence ID" value="NZ_JAGGLI010000003.1"/>
</dbReference>
<evidence type="ECO:0000256" key="5">
    <source>
        <dbReference type="ARBA" id="ARBA00022552"/>
    </source>
</evidence>
<dbReference type="InterPro" id="IPR035926">
    <property type="entry name" value="NusB-like_sf"/>
</dbReference>
<dbReference type="Gene3D" id="1.10.940.10">
    <property type="entry name" value="NusB-like"/>
    <property type="match status" value="1"/>
</dbReference>
<keyword evidence="16" id="KW-1185">Reference proteome</keyword>
<evidence type="ECO:0000256" key="8">
    <source>
        <dbReference type="ARBA" id="ARBA00022691"/>
    </source>
</evidence>
<evidence type="ECO:0000313" key="15">
    <source>
        <dbReference type="EMBL" id="MBP2026631.1"/>
    </source>
</evidence>
<keyword evidence="8 13" id="KW-0949">S-adenosyl-L-methionine</keyword>
<gene>
    <name evidence="15" type="ORF">J2Z35_000420</name>
</gene>
<dbReference type="InterPro" id="IPR006027">
    <property type="entry name" value="NusB_RsmB_TIM44"/>
</dbReference>
<evidence type="ECO:0000256" key="12">
    <source>
        <dbReference type="ARBA" id="ARBA00047283"/>
    </source>
</evidence>
<evidence type="ECO:0000259" key="14">
    <source>
        <dbReference type="PROSITE" id="PS51686"/>
    </source>
</evidence>
<feature type="binding site" evidence="13">
    <location>
        <position position="312"/>
    </location>
    <ligand>
        <name>S-adenosyl-L-methionine</name>
        <dbReference type="ChEBI" id="CHEBI:59789"/>
    </ligand>
</feature>
<keyword evidence="4" id="KW-0963">Cytoplasm</keyword>
<evidence type="ECO:0000256" key="13">
    <source>
        <dbReference type="PROSITE-ProRule" id="PRU01023"/>
    </source>
</evidence>
<evidence type="ECO:0000256" key="10">
    <source>
        <dbReference type="ARBA" id="ARBA00030399"/>
    </source>
</evidence>
<evidence type="ECO:0000256" key="4">
    <source>
        <dbReference type="ARBA" id="ARBA00022490"/>
    </source>
</evidence>
<name>A0ABS4KH94_9FIRM</name>
<dbReference type="NCBIfam" id="NF011494">
    <property type="entry name" value="PRK14902.1"/>
    <property type="match status" value="1"/>
</dbReference>
<dbReference type="Gene3D" id="3.30.70.1170">
    <property type="entry name" value="Sun protein, domain 3"/>
    <property type="match status" value="1"/>
</dbReference>
<dbReference type="PANTHER" id="PTHR22807:SF53">
    <property type="entry name" value="RIBOSOMAL RNA SMALL SUBUNIT METHYLTRANSFERASE B-RELATED"/>
    <property type="match status" value="1"/>
</dbReference>
<dbReference type="Pfam" id="PF01189">
    <property type="entry name" value="Methyltr_RsmB-F"/>
    <property type="match status" value="1"/>
</dbReference>
<evidence type="ECO:0000256" key="7">
    <source>
        <dbReference type="ARBA" id="ARBA00022679"/>
    </source>
</evidence>
<feature type="binding site" evidence="13">
    <location>
        <position position="285"/>
    </location>
    <ligand>
        <name>S-adenosyl-L-methionine</name>
        <dbReference type="ChEBI" id="CHEBI:59789"/>
    </ligand>
</feature>
<dbReference type="InterPro" id="IPR001678">
    <property type="entry name" value="MeTrfase_RsmB-F_NOP2_dom"/>
</dbReference>
<sequence>MNASNTRKIAYDIIYDVKYNKAYSNIAINKRLKKSDLDYRDRGFITELVYGTLSKLILLDYIIDVNSSISLNKISKSALTVIELSIYQIMFMDSVSEFAAVNEGVKLIKKVDKRASGYANALLRNISSNKGHVNLENIRDKAEKLSVEYSVSKYIVSRFLRIYKEEFTIELLKKLSERPKLTIRTNTLKISSMELEILLTKEGIEVEKSSMIEDAFYIKNLKNIGSNELFQKGYFVIQDISSMLAARELGAEEGEEVLDMCSAPGGKTFYMAQMMNNKGKIDAMDISEHKLKLLSGRASELGVEIINIHKKDATVFDEKMLAKYDKILIDAPCSGFGIIRRKPEIRYKEYLDVKDLPLIQAQIIANAGRYLKPGGTMVYSTCTLEKKENKDIIMSFLENNKGFILENMKELYPNVDETDGFFIAKIKKER</sequence>
<keyword evidence="6 13" id="KW-0489">Methyltransferase</keyword>
<dbReference type="InterPro" id="IPR029063">
    <property type="entry name" value="SAM-dependent_MTases_sf"/>
</dbReference>
<reference evidence="15 16" key="1">
    <citation type="submission" date="2021-03" db="EMBL/GenBank/DDBJ databases">
        <title>Genomic Encyclopedia of Type Strains, Phase IV (KMG-IV): sequencing the most valuable type-strain genomes for metagenomic binning, comparative biology and taxonomic classification.</title>
        <authorList>
            <person name="Goeker M."/>
        </authorList>
    </citation>
    <scope>NUCLEOTIDE SEQUENCE [LARGE SCALE GENOMIC DNA]</scope>
    <source>
        <strain evidence="15 16">DSM 27512</strain>
    </source>
</reference>
<evidence type="ECO:0000256" key="3">
    <source>
        <dbReference type="ARBA" id="ARBA00012140"/>
    </source>
</evidence>
<evidence type="ECO:0000256" key="2">
    <source>
        <dbReference type="ARBA" id="ARBA00004496"/>
    </source>
</evidence>
<dbReference type="InterPro" id="IPR023267">
    <property type="entry name" value="RCMT"/>
</dbReference>
<feature type="binding site" evidence="13">
    <location>
        <position position="330"/>
    </location>
    <ligand>
        <name>S-adenosyl-L-methionine</name>
        <dbReference type="ChEBI" id="CHEBI:59789"/>
    </ligand>
</feature>
<comment type="catalytic activity">
    <reaction evidence="12">
        <text>cytidine(967) in 16S rRNA + S-adenosyl-L-methionine = 5-methylcytidine(967) in 16S rRNA + S-adenosyl-L-homocysteine + H(+)</text>
        <dbReference type="Rhea" id="RHEA:42748"/>
        <dbReference type="Rhea" id="RHEA-COMP:10219"/>
        <dbReference type="Rhea" id="RHEA-COMP:10220"/>
        <dbReference type="ChEBI" id="CHEBI:15378"/>
        <dbReference type="ChEBI" id="CHEBI:57856"/>
        <dbReference type="ChEBI" id="CHEBI:59789"/>
        <dbReference type="ChEBI" id="CHEBI:74483"/>
        <dbReference type="ChEBI" id="CHEBI:82748"/>
        <dbReference type="EC" id="2.1.1.176"/>
    </reaction>
</comment>
<dbReference type="SUPFAM" id="SSF53335">
    <property type="entry name" value="S-adenosyl-L-methionine-dependent methyltransferases"/>
    <property type="match status" value="1"/>
</dbReference>
<dbReference type="Pfam" id="PF01029">
    <property type="entry name" value="NusB"/>
    <property type="match status" value="1"/>
</dbReference>
<dbReference type="InterPro" id="IPR049560">
    <property type="entry name" value="MeTrfase_RsmB-F_NOP2_cat"/>
</dbReference>
<dbReference type="EMBL" id="JAGGLI010000003">
    <property type="protein sequence ID" value="MBP2026631.1"/>
    <property type="molecule type" value="Genomic_DNA"/>
</dbReference>
<dbReference type="Gene3D" id="3.40.50.150">
    <property type="entry name" value="Vaccinia Virus protein VP39"/>
    <property type="match status" value="1"/>
</dbReference>
<comment type="caution">
    <text evidence="15">The sequence shown here is derived from an EMBL/GenBank/DDBJ whole genome shotgun (WGS) entry which is preliminary data.</text>
</comment>
<dbReference type="PANTHER" id="PTHR22807">
    <property type="entry name" value="NOP2 YEAST -RELATED NOL1/NOP2/FMU SUN DOMAIN-CONTAINING"/>
    <property type="match status" value="1"/>
</dbReference>
<dbReference type="CDD" id="cd02440">
    <property type="entry name" value="AdoMet_MTases"/>
    <property type="match status" value="1"/>
</dbReference>
<dbReference type="GO" id="GO:0008168">
    <property type="term" value="F:methyltransferase activity"/>
    <property type="evidence" value="ECO:0007669"/>
    <property type="project" value="UniProtKB-KW"/>
</dbReference>
<dbReference type="InterPro" id="IPR004573">
    <property type="entry name" value="rRNA_ssu_MeTfrase_B"/>
</dbReference>
<dbReference type="PROSITE" id="PS51686">
    <property type="entry name" value="SAM_MT_RSMB_NOP"/>
    <property type="match status" value="1"/>
</dbReference>
<dbReference type="SUPFAM" id="SSF48013">
    <property type="entry name" value="NusB-like"/>
    <property type="match status" value="1"/>
</dbReference>
<proteinExistence type="inferred from homology"/>
<evidence type="ECO:0000313" key="16">
    <source>
        <dbReference type="Proteomes" id="UP001314903"/>
    </source>
</evidence>
<protein>
    <recommendedName>
        <fullName evidence="3">16S rRNA (cytosine(967)-C(5))-methyltransferase</fullName>
        <ecNumber evidence="3">2.1.1.176</ecNumber>
    </recommendedName>
    <alternativeName>
        <fullName evidence="10">16S rRNA m5C967 methyltransferase</fullName>
    </alternativeName>
    <alternativeName>
        <fullName evidence="11">rRNA (cytosine-C(5)-)-methyltransferase RsmB</fullName>
    </alternativeName>
</protein>
<dbReference type="Pfam" id="PF22458">
    <property type="entry name" value="RsmF-B_ferredox"/>
    <property type="match status" value="1"/>
</dbReference>
<evidence type="ECO:0000256" key="11">
    <source>
        <dbReference type="ARBA" id="ARBA00031088"/>
    </source>
</evidence>
<evidence type="ECO:0000256" key="1">
    <source>
        <dbReference type="ARBA" id="ARBA00002724"/>
    </source>
</evidence>
<dbReference type="NCBIfam" id="TIGR00563">
    <property type="entry name" value="rsmB"/>
    <property type="match status" value="1"/>
</dbReference>
<comment type="similarity">
    <text evidence="13">Belongs to the class I-like SAM-binding methyltransferase superfamily. RsmB/NOP family.</text>
</comment>
<accession>A0ABS4KH94</accession>
<evidence type="ECO:0000256" key="9">
    <source>
        <dbReference type="ARBA" id="ARBA00022884"/>
    </source>
</evidence>
<feature type="binding site" evidence="13">
    <location>
        <begin position="261"/>
        <end position="267"/>
    </location>
    <ligand>
        <name>S-adenosyl-L-methionine</name>
        <dbReference type="ChEBI" id="CHEBI:59789"/>
    </ligand>
</feature>
<keyword evidence="7 13" id="KW-0808">Transferase</keyword>
<comment type="function">
    <text evidence="1">Specifically methylates the cytosine at position 967 (m5C967) of 16S rRNA.</text>
</comment>